<dbReference type="Proteomes" id="UP001467674">
    <property type="component" value="Unassembled WGS sequence"/>
</dbReference>
<proteinExistence type="predicted"/>
<evidence type="ECO:0000313" key="2">
    <source>
        <dbReference type="Proteomes" id="UP001467674"/>
    </source>
</evidence>
<evidence type="ECO:0000313" key="1">
    <source>
        <dbReference type="EMBL" id="MER3123042.1"/>
    </source>
</evidence>
<reference evidence="1 2" key="1">
    <citation type="submission" date="2024-06" db="EMBL/GenBank/DDBJ databases">
        <title>Construction of an artificial bacterial consortium using nitrogen cycle bacteria from Cuatro Cienegas Basin and a mangrove forest.</title>
        <authorList>
            <person name="Aguilera-Najera D."/>
            <person name="Marquez-Cianci L."/>
            <person name="Martinez-Perez E."/>
            <person name="Rosas-Barrera M."/>
            <person name="Rodriguez-Cruz U.E."/>
            <person name="Tapia-Lopez R."/>
            <person name="Eguiarte L.E."/>
            <person name="Souza-Saldivar V."/>
        </authorList>
    </citation>
    <scope>NUCLEOTIDE SEQUENCE [LARGE SCALE GENOMIC DNA]</scope>
    <source>
        <strain evidence="1 2">S14-15</strain>
    </source>
</reference>
<protein>
    <recommendedName>
        <fullName evidence="3">ParB/Sulfiredoxin domain-containing protein</fullName>
    </recommendedName>
</protein>
<keyword evidence="2" id="KW-1185">Reference proteome</keyword>
<dbReference type="EMBL" id="JBEOME010000012">
    <property type="protein sequence ID" value="MER3123042.1"/>
    <property type="molecule type" value="Genomic_DNA"/>
</dbReference>
<name>A0ABV1S916_BACAB</name>
<comment type="caution">
    <text evidence="1">The sequence shown here is derived from an EMBL/GenBank/DDBJ whole genome shotgun (WGS) entry which is preliminary data.</text>
</comment>
<dbReference type="RefSeq" id="WP_171465511.1">
    <property type="nucleotide sequence ID" value="NZ_JBEOME010000012.1"/>
</dbReference>
<organism evidence="1 2">
    <name type="scientific">Bacillus altitudinis</name>
    <dbReference type="NCBI Taxonomy" id="293387"/>
    <lineage>
        <taxon>Bacteria</taxon>
        <taxon>Bacillati</taxon>
        <taxon>Bacillota</taxon>
        <taxon>Bacilli</taxon>
        <taxon>Bacillales</taxon>
        <taxon>Bacillaceae</taxon>
        <taxon>Bacillus</taxon>
    </lineage>
</organism>
<gene>
    <name evidence="1" type="ORF">ABQG71_17915</name>
</gene>
<sequence length="230" mass="27208">MPAYFNNLKTTYYKFDFQSYLESPPIKSNIGRLSFYKSWVKYWCDIFIERDKDIEDYAKQKSNITPIFEMSQVRNKDVEFYSFDFKTSVGTYRYHYDVDILNEIVKQKSLVPEDVDLKDVYVDSTTTLLFNKIKDNRPPIIVYNPGVPVPLLCVDGNKRIMAQKKLNNIKSIKAVYMPFEFSEYFFFNSLDNAFYYAHLEIEMLARLLEMGQDEKTIYMTTALSRNSHNG</sequence>
<accession>A0ABV1S916</accession>
<evidence type="ECO:0008006" key="3">
    <source>
        <dbReference type="Google" id="ProtNLM"/>
    </source>
</evidence>